<organism evidence="1 2">
    <name type="scientific">Vermiconidia calcicola</name>
    <dbReference type="NCBI Taxonomy" id="1690605"/>
    <lineage>
        <taxon>Eukaryota</taxon>
        <taxon>Fungi</taxon>
        <taxon>Dikarya</taxon>
        <taxon>Ascomycota</taxon>
        <taxon>Pezizomycotina</taxon>
        <taxon>Dothideomycetes</taxon>
        <taxon>Dothideomycetidae</taxon>
        <taxon>Mycosphaerellales</taxon>
        <taxon>Extremaceae</taxon>
        <taxon>Vermiconidia</taxon>
    </lineage>
</organism>
<accession>A0ACC3MSS5</accession>
<keyword evidence="2" id="KW-1185">Reference proteome</keyword>
<proteinExistence type="predicted"/>
<dbReference type="Proteomes" id="UP001281147">
    <property type="component" value="Unassembled WGS sequence"/>
</dbReference>
<sequence length="1053" mass="118854">MAQTDRTSTVPKFGSFKPKAPVKPANGDDKVGYERNADRDERRDRKDRDRHRCTKHDRHERDRSSHRPHKTASRHPAQSEPPAPTTDEFEDSSIFIIDRRGDSKNVDYGSLHRYSIPSYHRTGYGRVLGTPDGVKIDRDESTEKEVVLRYSFNGGLRGDVERPLTSKAARKCTLGARAGRRVLAVADAEGSFVWGEDFISLRGRPSSLKRKRGSESPESEAGAEVVDYRSIEGKAKPDNRLESEDEDLESASDPDKDGAAEDPTRFSARTHNAVLAKQTKEDPTNVSAWLALAAHQTSILHPGADHTTLATIRLPLYSKALKHNPKNDRLLLGRLKEGSKLWETDRLRTEWNGAIAAQPSSVEIWKAYLNFVLTGHTAFNYEKCRTAYLQCLRALWQTSPTGSHKLATAKIYILLRYTSFIRDAGYDELAHATWQIVLEYYFCRPSNLEEGRGREMEALEDFWESDVPRIGEEGAKGWDYYYAHGAEGVVRQSTAPAEEGIERGSNAFSRFAQQEATLVQKMHLPAAVADEEIDDPFQYVMFSDLKEVVECLCLSGDGETLLPKRGVMDAWLCFIGMPLLPYDEADSDHEDPSTSWTTDPFIRTARGAGNHLHNEQTTTLSLLQSLSSFPQHEQDKAHFISNVLSALVLRLPADDTLAEYHLAFKTHAFPNEASKAAKRLLKAQPSNLRLYNAYALIEARLGRREKAEEVWSAALKNAAKLGEVGGRGDVVLLWHSWIMTLLSSSEEAEERALRLLVAVADERPSVADGLKSAEVADVTATQRLKTTRHLEHAISTSRPGHAVLYIDLLAWLYYLPSDDHSLEAALHAYTFHSAKLTSAPLEHLHQLRAYIIHHHILTKKRPYKPAHIRSELTQSLELFPENSIFLELYHHVGRSRIDDRLREAAATKPTDARFEGLIAWHFRLTDEIRRSEGETPAATANSVRALFRSALSEPDSKVRHSLALWRLWWEFEIQTFQTRPTGSALESVRRVFYDGLRCLPWSKEWVTMGLGWFAERMGDGMTEDELRRVYEVLEERELRVRVAGDIDVGGSAI</sequence>
<gene>
    <name evidence="1" type="ORF">LTR37_014741</name>
</gene>
<dbReference type="EMBL" id="JAUTXU010000157">
    <property type="protein sequence ID" value="KAK3703011.1"/>
    <property type="molecule type" value="Genomic_DNA"/>
</dbReference>
<evidence type="ECO:0000313" key="2">
    <source>
        <dbReference type="Proteomes" id="UP001281147"/>
    </source>
</evidence>
<name>A0ACC3MSS5_9PEZI</name>
<evidence type="ECO:0000313" key="1">
    <source>
        <dbReference type="EMBL" id="KAK3703011.1"/>
    </source>
</evidence>
<protein>
    <submittedName>
        <fullName evidence="1">Uncharacterized protein</fullName>
    </submittedName>
</protein>
<reference evidence="1" key="1">
    <citation type="submission" date="2023-07" db="EMBL/GenBank/DDBJ databases">
        <title>Black Yeasts Isolated from many extreme environments.</title>
        <authorList>
            <person name="Coleine C."/>
            <person name="Stajich J.E."/>
            <person name="Selbmann L."/>
        </authorList>
    </citation>
    <scope>NUCLEOTIDE SEQUENCE</scope>
    <source>
        <strain evidence="1">CCFEE 5714</strain>
    </source>
</reference>
<comment type="caution">
    <text evidence="1">The sequence shown here is derived from an EMBL/GenBank/DDBJ whole genome shotgun (WGS) entry which is preliminary data.</text>
</comment>